<protein>
    <submittedName>
        <fullName evidence="2">Uncharacterized protein</fullName>
    </submittedName>
</protein>
<sequence>MKHTQLGCQIDHYGNVNEEYLGTRAQIKIAHFRSIVSITNHDAVRSLLLRQDPPKIAAYCPPKFHSLI</sequence>
<accession>A0A915KMJ6</accession>
<evidence type="ECO:0000313" key="1">
    <source>
        <dbReference type="Proteomes" id="UP000887565"/>
    </source>
</evidence>
<evidence type="ECO:0000313" key="2">
    <source>
        <dbReference type="WBParaSite" id="nRc.2.0.1.t39669-RA"/>
    </source>
</evidence>
<proteinExistence type="predicted"/>
<dbReference type="WBParaSite" id="nRc.2.0.1.t39669-RA">
    <property type="protein sequence ID" value="nRc.2.0.1.t39669-RA"/>
    <property type="gene ID" value="nRc.2.0.1.g39669"/>
</dbReference>
<reference evidence="2" key="1">
    <citation type="submission" date="2022-11" db="UniProtKB">
        <authorList>
            <consortium name="WormBaseParasite"/>
        </authorList>
    </citation>
    <scope>IDENTIFICATION</scope>
</reference>
<dbReference type="Proteomes" id="UP000887565">
    <property type="component" value="Unplaced"/>
</dbReference>
<organism evidence="1 2">
    <name type="scientific">Romanomermis culicivorax</name>
    <name type="common">Nematode worm</name>
    <dbReference type="NCBI Taxonomy" id="13658"/>
    <lineage>
        <taxon>Eukaryota</taxon>
        <taxon>Metazoa</taxon>
        <taxon>Ecdysozoa</taxon>
        <taxon>Nematoda</taxon>
        <taxon>Enoplea</taxon>
        <taxon>Dorylaimia</taxon>
        <taxon>Mermithida</taxon>
        <taxon>Mermithoidea</taxon>
        <taxon>Mermithidae</taxon>
        <taxon>Romanomermis</taxon>
    </lineage>
</organism>
<dbReference type="AlphaFoldDB" id="A0A915KMJ6"/>
<keyword evidence="1" id="KW-1185">Reference proteome</keyword>
<name>A0A915KMJ6_ROMCU</name>